<dbReference type="EMBL" id="QGNW01001725">
    <property type="protein sequence ID" value="RVW32234.1"/>
    <property type="molecule type" value="Genomic_DNA"/>
</dbReference>
<protein>
    <submittedName>
        <fullName evidence="1">Uncharacterized protein</fullName>
    </submittedName>
</protein>
<evidence type="ECO:0000313" key="1">
    <source>
        <dbReference type="EMBL" id="RVW32234.1"/>
    </source>
</evidence>
<evidence type="ECO:0000313" key="2">
    <source>
        <dbReference type="Proteomes" id="UP000288805"/>
    </source>
</evidence>
<proteinExistence type="predicted"/>
<comment type="caution">
    <text evidence="1">The sequence shown here is derived from an EMBL/GenBank/DDBJ whole genome shotgun (WGS) entry which is preliminary data.</text>
</comment>
<dbReference type="AlphaFoldDB" id="A0A438D9W8"/>
<sequence length="186" mass="20621">MDRRPPMTKVVQMLEGVCDVPQPPTTSQRIFHIYSTLLKSSSEEEELVAPEVLQVVSKPRSQVRTPGVSLGGRLLPDRRVSRINSPCVHRIPFLTAIAFRREFLPIFLLPYGMEKGPRKLESKKVQLGSSSILITESLLVQMIQNQPITEPVANPIAKNRAITKPAVSASSSGTDLGARIMRTLVR</sequence>
<organism evidence="1 2">
    <name type="scientific">Vitis vinifera</name>
    <name type="common">Grape</name>
    <dbReference type="NCBI Taxonomy" id="29760"/>
    <lineage>
        <taxon>Eukaryota</taxon>
        <taxon>Viridiplantae</taxon>
        <taxon>Streptophyta</taxon>
        <taxon>Embryophyta</taxon>
        <taxon>Tracheophyta</taxon>
        <taxon>Spermatophyta</taxon>
        <taxon>Magnoliopsida</taxon>
        <taxon>eudicotyledons</taxon>
        <taxon>Gunneridae</taxon>
        <taxon>Pentapetalae</taxon>
        <taxon>rosids</taxon>
        <taxon>Vitales</taxon>
        <taxon>Vitaceae</taxon>
        <taxon>Viteae</taxon>
        <taxon>Vitis</taxon>
    </lineage>
</organism>
<name>A0A438D9W8_VITVI</name>
<dbReference type="Proteomes" id="UP000288805">
    <property type="component" value="Unassembled WGS sequence"/>
</dbReference>
<accession>A0A438D9W8</accession>
<reference evidence="1 2" key="1">
    <citation type="journal article" date="2018" name="PLoS Genet.">
        <title>Population sequencing reveals clonal diversity and ancestral inbreeding in the grapevine cultivar Chardonnay.</title>
        <authorList>
            <person name="Roach M.J."/>
            <person name="Johnson D.L."/>
            <person name="Bohlmann J."/>
            <person name="van Vuuren H.J."/>
            <person name="Jones S.J."/>
            <person name="Pretorius I.S."/>
            <person name="Schmidt S.A."/>
            <person name="Borneman A.R."/>
        </authorList>
    </citation>
    <scope>NUCLEOTIDE SEQUENCE [LARGE SCALE GENOMIC DNA]</scope>
    <source>
        <strain evidence="2">cv. Chardonnay</strain>
        <tissue evidence="1">Leaf</tissue>
    </source>
</reference>
<gene>
    <name evidence="1" type="ORF">CK203_080066</name>
</gene>